<organism evidence="2 3">
    <name type="scientific">Elizabethkingia anophelis</name>
    <dbReference type="NCBI Taxonomy" id="1117645"/>
    <lineage>
        <taxon>Bacteria</taxon>
        <taxon>Pseudomonadati</taxon>
        <taxon>Bacteroidota</taxon>
        <taxon>Flavobacteriia</taxon>
        <taxon>Flavobacteriales</taxon>
        <taxon>Weeksellaceae</taxon>
        <taxon>Elizabethkingia</taxon>
    </lineage>
</organism>
<name>A0AAE4P5J3_9FLAO</name>
<sequence length="136" mass="15812">MNIGNIAIDTNVLLYAFDNKDIKKQDKAVEILLNRPFVTQLVLFEFIKVLERKWKKDKKEITKLTVKILNELVLPLSQHGDMYNYAHFLTLKYNYGLSDIFILSDSILNDCTILLSEDMCNGMIVDKKLKIINPFL</sequence>
<evidence type="ECO:0000259" key="1">
    <source>
        <dbReference type="Pfam" id="PF01850"/>
    </source>
</evidence>
<dbReference type="Gene3D" id="3.40.50.1010">
    <property type="entry name" value="5'-nuclease"/>
    <property type="match status" value="1"/>
</dbReference>
<evidence type="ECO:0000313" key="3">
    <source>
        <dbReference type="Proteomes" id="UP001189000"/>
    </source>
</evidence>
<dbReference type="EMBL" id="NWGY01000024">
    <property type="protein sequence ID" value="MDV3666199.1"/>
    <property type="molecule type" value="Genomic_DNA"/>
</dbReference>
<dbReference type="Proteomes" id="UP001189000">
    <property type="component" value="Unassembled WGS sequence"/>
</dbReference>
<proteinExistence type="predicted"/>
<protein>
    <recommendedName>
        <fullName evidence="1">PIN domain-containing protein</fullName>
    </recommendedName>
</protein>
<reference evidence="2" key="1">
    <citation type="submission" date="2023-02" db="EMBL/GenBank/DDBJ databases">
        <title>Elizabethkingia anophelis draft genomes.</title>
        <authorList>
            <person name="Nicholson A.C."/>
            <person name="Whitney A.M."/>
            <person name="Humrighouse B.W."/>
            <person name="Villarma A."/>
            <person name="Bell M."/>
            <person name="Mcquiston J."/>
        </authorList>
    </citation>
    <scope>NUCLEOTIDE SEQUENCE</scope>
    <source>
        <strain evidence="2">B4955</strain>
    </source>
</reference>
<accession>A0AAE4P5J3</accession>
<dbReference type="InterPro" id="IPR002716">
    <property type="entry name" value="PIN_dom"/>
</dbReference>
<dbReference type="InterPro" id="IPR029060">
    <property type="entry name" value="PIN-like_dom_sf"/>
</dbReference>
<dbReference type="RefSeq" id="WP_104917101.1">
    <property type="nucleotide sequence ID" value="NZ_CP014020.1"/>
</dbReference>
<gene>
    <name evidence="2" type="ORF">CMU51_19305</name>
</gene>
<comment type="caution">
    <text evidence="2">The sequence shown here is derived from an EMBL/GenBank/DDBJ whole genome shotgun (WGS) entry which is preliminary data.</text>
</comment>
<evidence type="ECO:0000313" key="2">
    <source>
        <dbReference type="EMBL" id="MDV3666199.1"/>
    </source>
</evidence>
<dbReference type="Pfam" id="PF01850">
    <property type="entry name" value="PIN"/>
    <property type="match status" value="1"/>
</dbReference>
<dbReference type="AlphaFoldDB" id="A0AAE4P5J3"/>
<feature type="domain" description="PIN" evidence="1">
    <location>
        <begin position="7"/>
        <end position="118"/>
    </location>
</feature>
<dbReference type="SUPFAM" id="SSF88723">
    <property type="entry name" value="PIN domain-like"/>
    <property type="match status" value="1"/>
</dbReference>